<dbReference type="InterPro" id="IPR016181">
    <property type="entry name" value="Acyl_CoA_acyltransferase"/>
</dbReference>
<dbReference type="Proteomes" id="UP000772434">
    <property type="component" value="Unassembled WGS sequence"/>
</dbReference>
<evidence type="ECO:0000313" key="3">
    <source>
        <dbReference type="Proteomes" id="UP000772434"/>
    </source>
</evidence>
<gene>
    <name evidence="2" type="ORF">BDP27DRAFT_1233773</name>
</gene>
<dbReference type="AlphaFoldDB" id="A0A9P5PFF3"/>
<dbReference type="Pfam" id="PF13302">
    <property type="entry name" value="Acetyltransf_3"/>
    <property type="match status" value="1"/>
</dbReference>
<accession>A0A9P5PFF3</accession>
<feature type="domain" description="N-acetyltransferase" evidence="1">
    <location>
        <begin position="7"/>
        <end position="172"/>
    </location>
</feature>
<organism evidence="2 3">
    <name type="scientific">Rhodocollybia butyracea</name>
    <dbReference type="NCBI Taxonomy" id="206335"/>
    <lineage>
        <taxon>Eukaryota</taxon>
        <taxon>Fungi</taxon>
        <taxon>Dikarya</taxon>
        <taxon>Basidiomycota</taxon>
        <taxon>Agaricomycotina</taxon>
        <taxon>Agaricomycetes</taxon>
        <taxon>Agaricomycetidae</taxon>
        <taxon>Agaricales</taxon>
        <taxon>Marasmiineae</taxon>
        <taxon>Omphalotaceae</taxon>
        <taxon>Rhodocollybia</taxon>
    </lineage>
</organism>
<dbReference type="PROSITE" id="PS51186">
    <property type="entry name" value="GNAT"/>
    <property type="match status" value="1"/>
</dbReference>
<dbReference type="PANTHER" id="PTHR43415:SF3">
    <property type="entry name" value="GNAT-FAMILY ACETYLTRANSFERASE"/>
    <property type="match status" value="1"/>
</dbReference>
<keyword evidence="3" id="KW-1185">Reference proteome</keyword>
<dbReference type="EMBL" id="JADNRY010000175">
    <property type="protein sequence ID" value="KAF9062319.1"/>
    <property type="molecule type" value="Genomic_DNA"/>
</dbReference>
<name>A0A9P5PFF3_9AGAR</name>
<dbReference type="GO" id="GO:0016747">
    <property type="term" value="F:acyltransferase activity, transferring groups other than amino-acyl groups"/>
    <property type="evidence" value="ECO:0007669"/>
    <property type="project" value="InterPro"/>
</dbReference>
<dbReference type="Gene3D" id="3.40.630.30">
    <property type="match status" value="1"/>
</dbReference>
<dbReference type="PANTHER" id="PTHR43415">
    <property type="entry name" value="SPERMIDINE N(1)-ACETYLTRANSFERASE"/>
    <property type="match status" value="1"/>
</dbReference>
<dbReference type="OrthoDB" id="630895at2759"/>
<protein>
    <submittedName>
        <fullName evidence="2">Acyl-CoA N-acyltransferase</fullName>
    </submittedName>
</protein>
<dbReference type="SUPFAM" id="SSF55729">
    <property type="entry name" value="Acyl-CoA N-acyltransferases (Nat)"/>
    <property type="match status" value="1"/>
</dbReference>
<evidence type="ECO:0000313" key="2">
    <source>
        <dbReference type="EMBL" id="KAF9062319.1"/>
    </source>
</evidence>
<evidence type="ECO:0000259" key="1">
    <source>
        <dbReference type="PROSITE" id="PS51186"/>
    </source>
</evidence>
<proteinExistence type="predicted"/>
<dbReference type="InterPro" id="IPR000182">
    <property type="entry name" value="GNAT_dom"/>
</dbReference>
<reference evidence="2" key="1">
    <citation type="submission" date="2020-11" db="EMBL/GenBank/DDBJ databases">
        <authorList>
            <consortium name="DOE Joint Genome Institute"/>
            <person name="Ahrendt S."/>
            <person name="Riley R."/>
            <person name="Andreopoulos W."/>
            <person name="Labutti K."/>
            <person name="Pangilinan J."/>
            <person name="Ruiz-Duenas F.J."/>
            <person name="Barrasa J.M."/>
            <person name="Sanchez-Garcia M."/>
            <person name="Camarero S."/>
            <person name="Miyauchi S."/>
            <person name="Serrano A."/>
            <person name="Linde D."/>
            <person name="Babiker R."/>
            <person name="Drula E."/>
            <person name="Ayuso-Fernandez I."/>
            <person name="Pacheco R."/>
            <person name="Padilla G."/>
            <person name="Ferreira P."/>
            <person name="Barriuso J."/>
            <person name="Kellner H."/>
            <person name="Castanera R."/>
            <person name="Alfaro M."/>
            <person name="Ramirez L."/>
            <person name="Pisabarro A.G."/>
            <person name="Kuo A."/>
            <person name="Tritt A."/>
            <person name="Lipzen A."/>
            <person name="He G."/>
            <person name="Yan M."/>
            <person name="Ng V."/>
            <person name="Cullen D."/>
            <person name="Martin F."/>
            <person name="Rosso M.-N."/>
            <person name="Henrissat B."/>
            <person name="Hibbett D."/>
            <person name="Martinez A.T."/>
            <person name="Grigoriev I.V."/>
        </authorList>
    </citation>
    <scope>NUCLEOTIDE SEQUENCE</scope>
    <source>
        <strain evidence="2">AH 40177</strain>
    </source>
</reference>
<dbReference type="CDD" id="cd04301">
    <property type="entry name" value="NAT_SF"/>
    <property type="match status" value="1"/>
</dbReference>
<comment type="caution">
    <text evidence="2">The sequence shown here is derived from an EMBL/GenBank/DDBJ whole genome shotgun (WGS) entry which is preliminary data.</text>
</comment>
<sequence>MFTTDRLQLRGFEPSDARSIFDLRNNPSVQPTMSNEYVVPRGLKFMEKLVANAEEAVIHNNLEGVVPSDGRELVGTTSITMTHPKNRDGDFVIVLSPKFWGQGYGEEVTRWVVDHAFRSLGLHRVSLRVFDGNERAKKMYRKVGFVEEGRQRKVHWVDGHWEDSVLMGILQEEWDLDAHRARASVASIPATDPLF</sequence>